<accession>A0A8C9WF46</accession>
<reference evidence="4" key="3">
    <citation type="submission" date="2025-09" db="UniProtKB">
        <authorList>
            <consortium name="Ensembl"/>
        </authorList>
    </citation>
    <scope>IDENTIFICATION</scope>
</reference>
<dbReference type="InterPro" id="IPR006652">
    <property type="entry name" value="Kelch_1"/>
</dbReference>
<keyword evidence="5" id="KW-1185">Reference proteome</keyword>
<evidence type="ECO:0000313" key="4">
    <source>
        <dbReference type="Ensembl" id="ENSSFOP00015073045.1"/>
    </source>
</evidence>
<dbReference type="PIRSF" id="PIRSF037037">
    <property type="entry name" value="Kelch-like_protein_gigaxonin"/>
    <property type="match status" value="1"/>
</dbReference>
<dbReference type="PROSITE" id="PS50097">
    <property type="entry name" value="BTB"/>
    <property type="match status" value="1"/>
</dbReference>
<keyword evidence="1" id="KW-0880">Kelch repeat</keyword>
<dbReference type="InterPro" id="IPR000210">
    <property type="entry name" value="BTB/POZ_dom"/>
</dbReference>
<keyword evidence="2" id="KW-0677">Repeat</keyword>
<dbReference type="Gene3D" id="3.30.710.10">
    <property type="entry name" value="Potassium Channel Kv1.1, Chain A"/>
    <property type="match status" value="1"/>
</dbReference>
<dbReference type="InterPro" id="IPR011333">
    <property type="entry name" value="SKP1/BTB/POZ_sf"/>
</dbReference>
<dbReference type="InterPro" id="IPR017096">
    <property type="entry name" value="BTB-kelch_protein"/>
</dbReference>
<protein>
    <submittedName>
        <fullName evidence="4">Kelch like family member 34</fullName>
    </submittedName>
</protein>
<dbReference type="SUPFAM" id="SSF117281">
    <property type="entry name" value="Kelch motif"/>
    <property type="match status" value="1"/>
</dbReference>
<evidence type="ECO:0000259" key="3">
    <source>
        <dbReference type="PROSITE" id="PS50097"/>
    </source>
</evidence>
<proteinExistence type="predicted"/>
<dbReference type="PANTHER" id="PTHR45632">
    <property type="entry name" value="LD33804P"/>
    <property type="match status" value="1"/>
</dbReference>
<evidence type="ECO:0000313" key="5">
    <source>
        <dbReference type="Proteomes" id="UP000694397"/>
    </source>
</evidence>
<gene>
    <name evidence="4" type="primary">KLHL34</name>
</gene>
<dbReference type="OrthoDB" id="10027872at2759"/>
<dbReference type="GeneTree" id="ENSGT00940000162424"/>
<dbReference type="SMART" id="SM00612">
    <property type="entry name" value="Kelch"/>
    <property type="match status" value="4"/>
</dbReference>
<dbReference type="Proteomes" id="UP000694397">
    <property type="component" value="Chromosome 24"/>
</dbReference>
<sequence length="505" mass="56691">MSYFLVMSKEHGDGVLSQYQRLRSQGLLCDLVLVAADGTQFPAHRSLLACSGDYFWSMFKEHTYEFRAQRVELPAISSKGLESILDFIYTSWLSLSICTLEDTLEAANYLQVTRAVDLCVKYMRDNLSVDNCCFFANVAARYGVDDALAAANSFIGCHMGELLGPGGDRVGLLELNLDSLRSLNYHSQGARQPLLQNNQTSLRSRTCQVFYPERRKFQHLTDLPSRVQHHCACTVGNFLFVLGGEVVKLSEDEKVLSAASSNQVWRYDPRFRCWEVASPMTERRVQFSCCVSQGNIYAIGGRRGKGASLDSVEMYDLRANRWLRAAALPCAMFAQACVSYKGAVYLSGGVHAEQRVSSNEVYRLEPQEGRWTKCAAMGIARSGHQMAVLQDNIYAFLGMYEPFCDIERYDPALDQWTRLRPLLSDRFCYGLVQLESTALLVGGRKWHSGREVATPNVLEYEPESDSWREVCKLPKPLSGTQCALMQLPTPLDLKTDGGGIHEMQQ</sequence>
<dbReference type="AlphaFoldDB" id="A0A8C9WF46"/>
<dbReference type="Pfam" id="PF24681">
    <property type="entry name" value="Kelch_KLHDC2_KLHL20_DRC7"/>
    <property type="match status" value="1"/>
</dbReference>
<dbReference type="Gene3D" id="2.120.10.80">
    <property type="entry name" value="Kelch-type beta propeller"/>
    <property type="match status" value="1"/>
</dbReference>
<dbReference type="SMART" id="SM00225">
    <property type="entry name" value="BTB"/>
    <property type="match status" value="1"/>
</dbReference>
<reference evidence="4" key="2">
    <citation type="submission" date="2025-08" db="UniProtKB">
        <authorList>
            <consortium name="Ensembl"/>
        </authorList>
    </citation>
    <scope>IDENTIFICATION</scope>
</reference>
<organism evidence="4 5">
    <name type="scientific">Scleropages formosus</name>
    <name type="common">Asian bonytongue</name>
    <name type="synonym">Osteoglossum formosum</name>
    <dbReference type="NCBI Taxonomy" id="113540"/>
    <lineage>
        <taxon>Eukaryota</taxon>
        <taxon>Metazoa</taxon>
        <taxon>Chordata</taxon>
        <taxon>Craniata</taxon>
        <taxon>Vertebrata</taxon>
        <taxon>Euteleostomi</taxon>
        <taxon>Actinopterygii</taxon>
        <taxon>Neopterygii</taxon>
        <taxon>Teleostei</taxon>
        <taxon>Osteoglossocephala</taxon>
        <taxon>Osteoglossomorpha</taxon>
        <taxon>Osteoglossiformes</taxon>
        <taxon>Osteoglossidae</taxon>
        <taxon>Scleropages</taxon>
    </lineage>
</organism>
<dbReference type="InterPro" id="IPR015915">
    <property type="entry name" value="Kelch-typ_b-propeller"/>
</dbReference>
<dbReference type="PANTHER" id="PTHR45632:SF8">
    <property type="entry name" value="KELCH-LIKE PROTEIN 34"/>
    <property type="match status" value="1"/>
</dbReference>
<dbReference type="Pfam" id="PF00651">
    <property type="entry name" value="BTB"/>
    <property type="match status" value="1"/>
</dbReference>
<feature type="domain" description="BTB" evidence="3">
    <location>
        <begin position="29"/>
        <end position="97"/>
    </location>
</feature>
<evidence type="ECO:0000256" key="1">
    <source>
        <dbReference type="ARBA" id="ARBA00022441"/>
    </source>
</evidence>
<name>A0A8C9WF46_SCLFO</name>
<reference evidence="4 5" key="1">
    <citation type="submission" date="2019-04" db="EMBL/GenBank/DDBJ databases">
        <authorList>
            <consortium name="Wellcome Sanger Institute Data Sharing"/>
        </authorList>
    </citation>
    <scope>NUCLEOTIDE SEQUENCE [LARGE SCALE GENOMIC DNA]</scope>
</reference>
<dbReference type="Ensembl" id="ENSSFOT00015042752.1">
    <property type="protein sequence ID" value="ENSSFOP00015073045.1"/>
    <property type="gene ID" value="ENSSFOG00015029024.1"/>
</dbReference>
<dbReference type="SUPFAM" id="SSF54695">
    <property type="entry name" value="POZ domain"/>
    <property type="match status" value="1"/>
</dbReference>
<evidence type="ECO:0000256" key="2">
    <source>
        <dbReference type="ARBA" id="ARBA00022737"/>
    </source>
</evidence>